<evidence type="ECO:0000256" key="2">
    <source>
        <dbReference type="ARBA" id="ARBA00022723"/>
    </source>
</evidence>
<keyword evidence="10" id="KW-1185">Reference proteome</keyword>
<keyword evidence="7" id="KW-0812">Transmembrane</keyword>
<dbReference type="EMBL" id="JAAXLS010000019">
    <property type="protein sequence ID" value="NKQ56068.1"/>
    <property type="molecule type" value="Genomic_DNA"/>
</dbReference>
<keyword evidence="5 6" id="KW-0482">Metalloprotease</keyword>
<keyword evidence="1 6" id="KW-0645">Protease</keyword>
<sequence length="315" mass="33262">MRVAVYLALTLPLPAALSARWLAARLDPRMATWLLTIATVGFAGASGLALTALAATEVGQIPLLASVGDWSVRVLRRDDPASTTEALVACVLLVVVLAAAGRALVRRVRALVAAARTAHRLPVDPATRVVILDDEVPDAYAMPGLPGRIVVSTGMLDALDEPERRVLLAHERAHLSCGHHVFVTVAYLAAVTNPLLWPLAAAVRYTSERWADERAAREVGDRRLVARTIGKAALLTRRRPAAPAVALGIATGAMARLRGAGPVPRRVAALLAAPPPRRRLLLAVVLGVVALAVLSSAETVRDLHALFELAQAGKP</sequence>
<keyword evidence="3 6" id="KW-0378">Hydrolase</keyword>
<evidence type="ECO:0000259" key="8">
    <source>
        <dbReference type="Pfam" id="PF01435"/>
    </source>
</evidence>
<keyword evidence="4 6" id="KW-0862">Zinc</keyword>
<dbReference type="PANTHER" id="PTHR34978">
    <property type="entry name" value="POSSIBLE SENSOR-TRANSDUCER PROTEIN BLAR"/>
    <property type="match status" value="1"/>
</dbReference>
<feature type="transmembrane region" description="Helical" evidence="7">
    <location>
        <begin position="280"/>
        <end position="297"/>
    </location>
</feature>
<dbReference type="Gene3D" id="3.30.2010.10">
    <property type="entry name" value="Metalloproteases ('zincins'), catalytic domain"/>
    <property type="match status" value="1"/>
</dbReference>
<comment type="cofactor">
    <cofactor evidence="6">
        <name>Zn(2+)</name>
        <dbReference type="ChEBI" id="CHEBI:29105"/>
    </cofactor>
    <text evidence="6">Binds 1 zinc ion per subunit.</text>
</comment>
<proteinExistence type="inferred from homology"/>
<name>A0ABX1J8H9_9PSEU</name>
<evidence type="ECO:0000313" key="10">
    <source>
        <dbReference type="Proteomes" id="UP000715441"/>
    </source>
</evidence>
<dbReference type="Pfam" id="PF01435">
    <property type="entry name" value="Peptidase_M48"/>
    <property type="match status" value="1"/>
</dbReference>
<evidence type="ECO:0000256" key="4">
    <source>
        <dbReference type="ARBA" id="ARBA00022833"/>
    </source>
</evidence>
<protein>
    <submittedName>
        <fullName evidence="9">M56 family metallopeptidase</fullName>
    </submittedName>
</protein>
<gene>
    <name evidence="9" type="ORF">HFP15_24615</name>
</gene>
<dbReference type="InterPro" id="IPR052173">
    <property type="entry name" value="Beta-lactam_resp_regulator"/>
</dbReference>
<dbReference type="PANTHER" id="PTHR34978:SF3">
    <property type="entry name" value="SLR0241 PROTEIN"/>
    <property type="match status" value="1"/>
</dbReference>
<dbReference type="CDD" id="cd07326">
    <property type="entry name" value="M56_BlaR1_MecR1_like"/>
    <property type="match status" value="1"/>
</dbReference>
<evidence type="ECO:0000256" key="6">
    <source>
        <dbReference type="RuleBase" id="RU003983"/>
    </source>
</evidence>
<keyword evidence="2" id="KW-0479">Metal-binding</keyword>
<evidence type="ECO:0000256" key="3">
    <source>
        <dbReference type="ARBA" id="ARBA00022801"/>
    </source>
</evidence>
<evidence type="ECO:0000256" key="7">
    <source>
        <dbReference type="SAM" id="Phobius"/>
    </source>
</evidence>
<feature type="domain" description="Peptidase M48" evidence="8">
    <location>
        <begin position="107"/>
        <end position="213"/>
    </location>
</feature>
<organism evidence="9 10">
    <name type="scientific">Amycolatopsis acididurans</name>
    <dbReference type="NCBI Taxonomy" id="2724524"/>
    <lineage>
        <taxon>Bacteria</taxon>
        <taxon>Bacillati</taxon>
        <taxon>Actinomycetota</taxon>
        <taxon>Actinomycetes</taxon>
        <taxon>Pseudonocardiales</taxon>
        <taxon>Pseudonocardiaceae</taxon>
        <taxon>Amycolatopsis</taxon>
    </lineage>
</organism>
<comment type="similarity">
    <text evidence="6">Belongs to the peptidase M48 family.</text>
</comment>
<keyword evidence="7" id="KW-1133">Transmembrane helix</keyword>
<keyword evidence="7" id="KW-0472">Membrane</keyword>
<dbReference type="Proteomes" id="UP000715441">
    <property type="component" value="Unassembled WGS sequence"/>
</dbReference>
<dbReference type="RefSeq" id="WP_168519094.1">
    <property type="nucleotide sequence ID" value="NZ_JAAXLS010000019.1"/>
</dbReference>
<dbReference type="InterPro" id="IPR001915">
    <property type="entry name" value="Peptidase_M48"/>
</dbReference>
<comment type="caution">
    <text evidence="9">The sequence shown here is derived from an EMBL/GenBank/DDBJ whole genome shotgun (WGS) entry which is preliminary data.</text>
</comment>
<evidence type="ECO:0000256" key="5">
    <source>
        <dbReference type="ARBA" id="ARBA00023049"/>
    </source>
</evidence>
<feature type="transmembrane region" description="Helical" evidence="7">
    <location>
        <begin position="86"/>
        <end position="105"/>
    </location>
</feature>
<accession>A0ABX1J8H9</accession>
<evidence type="ECO:0000256" key="1">
    <source>
        <dbReference type="ARBA" id="ARBA00022670"/>
    </source>
</evidence>
<reference evidence="9 10" key="1">
    <citation type="submission" date="2020-04" db="EMBL/GenBank/DDBJ databases">
        <title>Novel species.</title>
        <authorList>
            <person name="Teo W.F.A."/>
            <person name="Lipun K."/>
            <person name="Srisuk N."/>
            <person name="Duangmal K."/>
        </authorList>
    </citation>
    <scope>NUCLEOTIDE SEQUENCE [LARGE SCALE GENOMIC DNA]</scope>
    <source>
        <strain evidence="9 10">K13G38</strain>
    </source>
</reference>
<evidence type="ECO:0000313" key="9">
    <source>
        <dbReference type="EMBL" id="NKQ56068.1"/>
    </source>
</evidence>